<name>A0A3S0XG09_9GAMM</name>
<dbReference type="Proteomes" id="UP000288012">
    <property type="component" value="Unassembled WGS sequence"/>
</dbReference>
<organism evidence="2 3">
    <name type="scientific">Legionella septentrionalis</name>
    <dbReference type="NCBI Taxonomy" id="2498109"/>
    <lineage>
        <taxon>Bacteria</taxon>
        <taxon>Pseudomonadati</taxon>
        <taxon>Pseudomonadota</taxon>
        <taxon>Gammaproteobacteria</taxon>
        <taxon>Legionellales</taxon>
        <taxon>Legionellaceae</taxon>
        <taxon>Legionella</taxon>
    </lineage>
</organism>
<dbReference type="EMBL" id="RZGR01000019">
    <property type="protein sequence ID" value="RUQ85194.1"/>
    <property type="molecule type" value="Genomic_DNA"/>
</dbReference>
<comment type="caution">
    <text evidence="2">The sequence shown here is derived from an EMBL/GenBank/DDBJ whole genome shotgun (WGS) entry which is preliminary data.</text>
</comment>
<proteinExistence type="predicted"/>
<evidence type="ECO:0000256" key="1">
    <source>
        <dbReference type="SAM" id="Phobius"/>
    </source>
</evidence>
<feature type="transmembrane region" description="Helical" evidence="1">
    <location>
        <begin position="412"/>
        <end position="431"/>
    </location>
</feature>
<evidence type="ECO:0000313" key="2">
    <source>
        <dbReference type="EMBL" id="RUQ85194.1"/>
    </source>
</evidence>
<evidence type="ECO:0000313" key="3">
    <source>
        <dbReference type="Proteomes" id="UP000288012"/>
    </source>
</evidence>
<dbReference type="AlphaFoldDB" id="A0A3S0XG09"/>
<protein>
    <submittedName>
        <fullName evidence="2">Uncharacterized protein</fullName>
    </submittedName>
</protein>
<accession>A0A3S0XG09</accession>
<keyword evidence="1" id="KW-0472">Membrane</keyword>
<keyword evidence="3" id="KW-1185">Reference proteome</keyword>
<sequence>MKNSIYEITQTAFLPTQSVEINKEDLDIAVTQLYEQIPCYSYNRTERETYKKQLSTLIDELAKVVLDSADLVYRLDVEDIKNQIALLKIKLADTSYVDENPQVQAAYFLAYKKNLETIYFLIQDWDINKKRQFVLNLGERVMVCATGAHTQLCEIVYELTQKPSVATWLAELRKNIVNEFAETWVAKYAIPDGSSIHVHFFCAEHAKAKGWEIPGHAEIRGYSDDRFKPRSLNEGTKGELTRFFESRYTAKTIINNLMVNFNLLLKPYYGTQITPEANENIQSILQPFIEHNLLDLQDIYEYRENGDWLIKENFNQQLQKLIVPLLIKDGLITSSVPSLVTERMIPILEDEIKRLKLKYNDEKRIEILEHTKKFLYQTIFNDAIDQAAAISDYIQEVYLNHNLDKYNTLQKIGLVLLNILMVVPLAIPGLIKYATTGTFFFSLCGKTHDMVGDIHQEIIACTA</sequence>
<reference evidence="2 3" key="1">
    <citation type="submission" date="2018-12" db="EMBL/GenBank/DDBJ databases">
        <title>Legionella sp,whole genome shotgun sequence.</title>
        <authorList>
            <person name="Wu H."/>
        </authorList>
    </citation>
    <scope>NUCLEOTIDE SEQUENCE [LARGE SCALE GENOMIC DNA]</scope>
    <source>
        <strain evidence="3">km714</strain>
    </source>
</reference>
<dbReference type="RefSeq" id="WP_127057373.1">
    <property type="nucleotide sequence ID" value="NZ_RZGR01000019.1"/>
</dbReference>
<gene>
    <name evidence="2" type="ORF">EKM59_07190</name>
</gene>
<keyword evidence="1" id="KW-0812">Transmembrane</keyword>
<keyword evidence="1" id="KW-1133">Transmembrane helix</keyword>